<dbReference type="InterPro" id="IPR005176">
    <property type="entry name" value="PONY_dom"/>
</dbReference>
<keyword evidence="1" id="KW-0833">Ubl conjugation pathway</keyword>
<dbReference type="Proteomes" id="UP001305647">
    <property type="component" value="Unassembled WGS sequence"/>
</dbReference>
<proteinExistence type="predicted"/>
<name>A0AAN6SYX0_9PEZI</name>
<dbReference type="AlphaFoldDB" id="A0AAN6SYX0"/>
<evidence type="ECO:0000259" key="4">
    <source>
        <dbReference type="PROSITE" id="PS51229"/>
    </source>
</evidence>
<reference evidence="5" key="2">
    <citation type="submission" date="2023-05" db="EMBL/GenBank/DDBJ databases">
        <authorList>
            <consortium name="Lawrence Berkeley National Laboratory"/>
            <person name="Steindorff A."/>
            <person name="Hensen N."/>
            <person name="Bonometti L."/>
            <person name="Westerberg I."/>
            <person name="Brannstrom I.O."/>
            <person name="Guillou S."/>
            <person name="Cros-Aarteil S."/>
            <person name="Calhoun S."/>
            <person name="Haridas S."/>
            <person name="Kuo A."/>
            <person name="Mondo S."/>
            <person name="Pangilinan J."/>
            <person name="Riley R."/>
            <person name="Labutti K."/>
            <person name="Andreopoulos B."/>
            <person name="Lipzen A."/>
            <person name="Chen C."/>
            <person name="Yanf M."/>
            <person name="Daum C."/>
            <person name="Ng V."/>
            <person name="Clum A."/>
            <person name="Ohm R."/>
            <person name="Martin F."/>
            <person name="Silar P."/>
            <person name="Natvig D."/>
            <person name="Lalanne C."/>
            <person name="Gautier V."/>
            <person name="Ament-Velasquez S.L."/>
            <person name="Kruys A."/>
            <person name="Hutchinson M.I."/>
            <person name="Powell A.J."/>
            <person name="Barry K."/>
            <person name="Miller A.N."/>
            <person name="Grigoriev I.V."/>
            <person name="Debuchy R."/>
            <person name="Gladieux P."/>
            <person name="Thoren M.H."/>
            <person name="Johannesson H."/>
        </authorList>
    </citation>
    <scope>NUCLEOTIDE SEQUENCE</scope>
    <source>
        <strain evidence="5">CBS 757.83</strain>
    </source>
</reference>
<organism evidence="5 6">
    <name type="scientific">Parathielavia hyrcaniae</name>
    <dbReference type="NCBI Taxonomy" id="113614"/>
    <lineage>
        <taxon>Eukaryota</taxon>
        <taxon>Fungi</taxon>
        <taxon>Dikarya</taxon>
        <taxon>Ascomycota</taxon>
        <taxon>Pezizomycotina</taxon>
        <taxon>Sordariomycetes</taxon>
        <taxon>Sordariomycetidae</taxon>
        <taxon>Sordariales</taxon>
        <taxon>Chaetomiaceae</taxon>
        <taxon>Parathielavia</taxon>
    </lineage>
</organism>
<evidence type="ECO:0000256" key="3">
    <source>
        <dbReference type="SAM" id="MobiDB-lite"/>
    </source>
</evidence>
<dbReference type="Gene3D" id="1.10.238.10">
    <property type="entry name" value="EF-hand"/>
    <property type="match status" value="1"/>
</dbReference>
<dbReference type="EMBL" id="MU863654">
    <property type="protein sequence ID" value="KAK4098935.1"/>
    <property type="molecule type" value="Genomic_DNA"/>
</dbReference>
<evidence type="ECO:0000313" key="5">
    <source>
        <dbReference type="EMBL" id="KAK4098935.1"/>
    </source>
</evidence>
<dbReference type="PANTHER" id="PTHR12281:SF31">
    <property type="entry name" value="DCN1-LIKE PROTEIN 3"/>
    <property type="match status" value="1"/>
</dbReference>
<comment type="function">
    <text evidence="2">Neddylation of cullins play an essential role in the regulation of SCF-type complexes activity.</text>
</comment>
<evidence type="ECO:0000256" key="2">
    <source>
        <dbReference type="RuleBase" id="RU410713"/>
    </source>
</evidence>
<dbReference type="PANTHER" id="PTHR12281">
    <property type="entry name" value="RP42 RELATED"/>
    <property type="match status" value="1"/>
</dbReference>
<dbReference type="Pfam" id="PF03556">
    <property type="entry name" value="Cullin_binding"/>
    <property type="match status" value="1"/>
</dbReference>
<comment type="caution">
    <text evidence="5">The sequence shown here is derived from an EMBL/GenBank/DDBJ whole genome shotgun (WGS) entry which is preliminary data.</text>
</comment>
<sequence length="339" mass="37957">MPATSSTRRHQQAAEQFVAVTKASRDSAQVYLRNNNYDVEAAVNQFYSEAAQSNGPSQQHVKSSAMKAQLNQLFDELLPKDDESTPSPPKDDDTIETMGYVTETLGLRFESYELFVVLDIVQASSIFSITRSGFVDGWARAIAESEETGSSKRRKSKEAAGSSSSSSPFAYSFDWQARFVRSRGKHMLTDAAYFKSLYDSAFSLGKEPGHKALGMMLAVAFWEALYEPATHPWRSANVDWLAAWTGFLKERFGVWQVVNDEEGDADVGGEAEVVDYKRTVSKDLWTQLRLFAAKTMEDETLGFWSEEQAWPGLVDEFVVWCKDKGVVKARDGGFMEVEE</sequence>
<feature type="region of interest" description="Disordered" evidence="3">
    <location>
        <begin position="146"/>
        <end position="168"/>
    </location>
</feature>
<reference evidence="5" key="1">
    <citation type="journal article" date="2023" name="Mol. Phylogenet. Evol.">
        <title>Genome-scale phylogeny and comparative genomics of the fungal order Sordariales.</title>
        <authorList>
            <person name="Hensen N."/>
            <person name="Bonometti L."/>
            <person name="Westerberg I."/>
            <person name="Brannstrom I.O."/>
            <person name="Guillou S."/>
            <person name="Cros-Aarteil S."/>
            <person name="Calhoun S."/>
            <person name="Haridas S."/>
            <person name="Kuo A."/>
            <person name="Mondo S."/>
            <person name="Pangilinan J."/>
            <person name="Riley R."/>
            <person name="LaButti K."/>
            <person name="Andreopoulos B."/>
            <person name="Lipzen A."/>
            <person name="Chen C."/>
            <person name="Yan M."/>
            <person name="Daum C."/>
            <person name="Ng V."/>
            <person name="Clum A."/>
            <person name="Steindorff A."/>
            <person name="Ohm R.A."/>
            <person name="Martin F."/>
            <person name="Silar P."/>
            <person name="Natvig D.O."/>
            <person name="Lalanne C."/>
            <person name="Gautier V."/>
            <person name="Ament-Velasquez S.L."/>
            <person name="Kruys A."/>
            <person name="Hutchinson M.I."/>
            <person name="Powell A.J."/>
            <person name="Barry K."/>
            <person name="Miller A.N."/>
            <person name="Grigoriev I.V."/>
            <person name="Debuchy R."/>
            <person name="Gladieux P."/>
            <person name="Hiltunen Thoren M."/>
            <person name="Johannesson H."/>
        </authorList>
    </citation>
    <scope>NUCLEOTIDE SEQUENCE</scope>
    <source>
        <strain evidence="5">CBS 757.83</strain>
    </source>
</reference>
<feature type="domain" description="DCUN1" evidence="4">
    <location>
        <begin position="65"/>
        <end position="322"/>
    </location>
</feature>
<dbReference type="GO" id="GO:0097602">
    <property type="term" value="F:cullin family protein binding"/>
    <property type="evidence" value="ECO:0007669"/>
    <property type="project" value="TreeGrafter"/>
</dbReference>
<accession>A0AAN6SYX0</accession>
<dbReference type="SUPFAM" id="SSF46934">
    <property type="entry name" value="UBA-like"/>
    <property type="match status" value="1"/>
</dbReference>
<dbReference type="GO" id="GO:0031624">
    <property type="term" value="F:ubiquitin conjugating enzyme binding"/>
    <property type="evidence" value="ECO:0007669"/>
    <property type="project" value="TreeGrafter"/>
</dbReference>
<protein>
    <recommendedName>
        <fullName evidence="2">Defective in cullin neddylation protein</fullName>
    </recommendedName>
</protein>
<evidence type="ECO:0000256" key="1">
    <source>
        <dbReference type="ARBA" id="ARBA00022786"/>
    </source>
</evidence>
<dbReference type="GO" id="GO:0000151">
    <property type="term" value="C:ubiquitin ligase complex"/>
    <property type="evidence" value="ECO:0007669"/>
    <property type="project" value="TreeGrafter"/>
</dbReference>
<dbReference type="PROSITE" id="PS51229">
    <property type="entry name" value="DCUN1"/>
    <property type="match status" value="1"/>
</dbReference>
<dbReference type="InterPro" id="IPR042460">
    <property type="entry name" value="DCN1-like_PONY"/>
</dbReference>
<keyword evidence="6" id="KW-1185">Reference proteome</keyword>
<evidence type="ECO:0000313" key="6">
    <source>
        <dbReference type="Proteomes" id="UP001305647"/>
    </source>
</evidence>
<dbReference type="InterPro" id="IPR014764">
    <property type="entry name" value="DCN-prot"/>
</dbReference>
<dbReference type="Gene3D" id="1.10.8.10">
    <property type="entry name" value="DNA helicase RuvA subunit, C-terminal domain"/>
    <property type="match status" value="1"/>
</dbReference>
<gene>
    <name evidence="5" type="ORF">N658DRAFT_525954</name>
</gene>
<dbReference type="GO" id="GO:0045116">
    <property type="term" value="P:protein neddylation"/>
    <property type="evidence" value="ECO:0007669"/>
    <property type="project" value="TreeGrafter"/>
</dbReference>
<dbReference type="GO" id="GO:0032182">
    <property type="term" value="F:ubiquitin-like protein binding"/>
    <property type="evidence" value="ECO:0007669"/>
    <property type="project" value="TreeGrafter"/>
</dbReference>
<dbReference type="Pfam" id="PF14555">
    <property type="entry name" value="UBA_4"/>
    <property type="match status" value="1"/>
</dbReference>
<dbReference type="InterPro" id="IPR009060">
    <property type="entry name" value="UBA-like_sf"/>
</dbReference>
<dbReference type="Gene3D" id="1.10.238.200">
    <property type="entry name" value="Cullin, PONY binding domain"/>
    <property type="match status" value="1"/>
</dbReference>